<dbReference type="AlphaFoldDB" id="A0A2W5SDZ4"/>
<evidence type="ECO:0000313" key="3">
    <source>
        <dbReference type="Proteomes" id="UP000248975"/>
    </source>
</evidence>
<organism evidence="2 3">
    <name type="scientific">Cereibacter sphaeroides</name>
    <name type="common">Rhodobacter sphaeroides</name>
    <dbReference type="NCBI Taxonomy" id="1063"/>
    <lineage>
        <taxon>Bacteria</taxon>
        <taxon>Pseudomonadati</taxon>
        <taxon>Pseudomonadota</taxon>
        <taxon>Alphaproteobacteria</taxon>
        <taxon>Rhodobacterales</taxon>
        <taxon>Paracoccaceae</taxon>
        <taxon>Cereibacter</taxon>
    </lineage>
</organism>
<keyword evidence="1" id="KW-0472">Membrane</keyword>
<name>A0A2W5SDZ4_CERSP</name>
<protein>
    <recommendedName>
        <fullName evidence="4">Membrane-associated oxidoreductase</fullName>
    </recommendedName>
</protein>
<sequence>MADSLSARFGPLGKAEMTLIAGLGTGVSDRVGAGGLPAEGDEDRRVRADLVRFVLLGGPDAPSMHEKGLRLSGAWITGTLDLEGCRIPRDIGLLDCRFEATPVLRSAVIDTLSFDGSHLPGFAADRLEARGDLLFRAATVEGPISLRGGRIGGDLAFDGAALTFSGDRALQAERISVRGSALFRGAAMRGGLHLTGARIGGDLDLVGASLDFPGGDALDADTSAIDGDLALRLASATGTVTVVGARIGGDVDLSGVTLSNPGALTFNLNRSTATGALFLRDGASVDGTFSLNGATLGAIVDDPASWPKKGDLRLNRCLYGSLLGAAVSAEVRLEWLARQTPDRWGEDFWPQPYEQLARVLGEMGHDEDKRRVLMEKERLSRRARRGRARNAFEHGLLRLSDTVVGLTTGYGRQPLLALVWIVMLWMVGAVYYSILDQQQAVRPNSPVVLRSPEWVLCAVPRDQTTFLPSLGTERAGLAADGQPQLGCWRRQPEASAYPRFNPLMLSADAIFPGLGTGQKDTWSPDTRQPIGYVGKWFMYFQTLAGLALGLLAVAGFSGIVKSN</sequence>
<evidence type="ECO:0008006" key="4">
    <source>
        <dbReference type="Google" id="ProtNLM"/>
    </source>
</evidence>
<keyword evidence="1" id="KW-0812">Transmembrane</keyword>
<dbReference type="Proteomes" id="UP000248975">
    <property type="component" value="Unassembled WGS sequence"/>
</dbReference>
<comment type="caution">
    <text evidence="2">The sequence shown here is derived from an EMBL/GenBank/DDBJ whole genome shotgun (WGS) entry which is preliminary data.</text>
</comment>
<proteinExistence type="predicted"/>
<keyword evidence="1" id="KW-1133">Transmembrane helix</keyword>
<feature type="transmembrane region" description="Helical" evidence="1">
    <location>
        <begin position="415"/>
        <end position="435"/>
    </location>
</feature>
<gene>
    <name evidence="2" type="ORF">DI533_07455</name>
</gene>
<accession>A0A2W5SDZ4</accession>
<feature type="transmembrane region" description="Helical" evidence="1">
    <location>
        <begin position="536"/>
        <end position="560"/>
    </location>
</feature>
<evidence type="ECO:0000313" key="2">
    <source>
        <dbReference type="EMBL" id="PZR00400.1"/>
    </source>
</evidence>
<evidence type="ECO:0000256" key="1">
    <source>
        <dbReference type="SAM" id="Phobius"/>
    </source>
</evidence>
<reference evidence="2 3" key="1">
    <citation type="submission" date="2017-08" db="EMBL/GenBank/DDBJ databases">
        <title>Infants hospitalized years apart are colonized by the same room-sourced microbial strains.</title>
        <authorList>
            <person name="Brooks B."/>
            <person name="Olm M.R."/>
            <person name="Firek B.A."/>
            <person name="Baker R."/>
            <person name="Thomas B.C."/>
            <person name="Morowitz M.J."/>
            <person name="Banfield J.F."/>
        </authorList>
    </citation>
    <scope>NUCLEOTIDE SEQUENCE [LARGE SCALE GENOMIC DNA]</scope>
    <source>
        <strain evidence="2">S2_003_000_R2_11</strain>
    </source>
</reference>
<dbReference type="EMBL" id="QFQS01000001">
    <property type="protein sequence ID" value="PZR00400.1"/>
    <property type="molecule type" value="Genomic_DNA"/>
</dbReference>